<sequence length="234" mass="25955">MPPATRSNSNMVNVVLSFEYDVARICLTNHCIVAEIASYLDGSDLVQLSRASKWLYFNMWGSPSVWKRALSKVGVDINPTVTPFRALYALSILSFTFECLLCGNSTENRKLGQGEGATRLCNKCAANVLVPAPDADQPPQFMQTFYHGGPHRYFKLILPRGASRVRIPALLSHAKPATLYRALPSASNDPDYMAGNRYLQQLMNNSYEGRQPRIPVHSLVGHDYVALLPLSCGY</sequence>
<dbReference type="EMBL" id="CAJMWX010001341">
    <property type="protein sequence ID" value="CAE6482222.1"/>
    <property type="molecule type" value="Genomic_DNA"/>
</dbReference>
<organism evidence="1 2">
    <name type="scientific">Rhizoctonia solani</name>
    <dbReference type="NCBI Taxonomy" id="456999"/>
    <lineage>
        <taxon>Eukaryota</taxon>
        <taxon>Fungi</taxon>
        <taxon>Dikarya</taxon>
        <taxon>Basidiomycota</taxon>
        <taxon>Agaricomycotina</taxon>
        <taxon>Agaricomycetes</taxon>
        <taxon>Cantharellales</taxon>
        <taxon>Ceratobasidiaceae</taxon>
        <taxon>Rhizoctonia</taxon>
    </lineage>
</organism>
<proteinExistence type="predicted"/>
<dbReference type="SUPFAM" id="SSF81383">
    <property type="entry name" value="F-box domain"/>
    <property type="match status" value="1"/>
</dbReference>
<protein>
    <recommendedName>
        <fullName evidence="3">F-box domain-containing protein</fullName>
    </recommendedName>
</protein>
<evidence type="ECO:0000313" key="2">
    <source>
        <dbReference type="Proteomes" id="UP000663888"/>
    </source>
</evidence>
<comment type="caution">
    <text evidence="1">The sequence shown here is derived from an EMBL/GenBank/DDBJ whole genome shotgun (WGS) entry which is preliminary data.</text>
</comment>
<evidence type="ECO:0008006" key="3">
    <source>
        <dbReference type="Google" id="ProtNLM"/>
    </source>
</evidence>
<evidence type="ECO:0000313" key="1">
    <source>
        <dbReference type="EMBL" id="CAE6482222.1"/>
    </source>
</evidence>
<dbReference type="InterPro" id="IPR036047">
    <property type="entry name" value="F-box-like_dom_sf"/>
</dbReference>
<gene>
    <name evidence="1" type="ORF">RDB_LOCUS126476</name>
</gene>
<name>A0A8H3CH40_9AGAM</name>
<dbReference type="Proteomes" id="UP000663888">
    <property type="component" value="Unassembled WGS sequence"/>
</dbReference>
<accession>A0A8H3CH40</accession>
<dbReference type="AlphaFoldDB" id="A0A8H3CH40"/>
<reference evidence="1" key="1">
    <citation type="submission" date="2021-01" db="EMBL/GenBank/DDBJ databases">
        <authorList>
            <person name="Kaushik A."/>
        </authorList>
    </citation>
    <scope>NUCLEOTIDE SEQUENCE</scope>
    <source>
        <strain evidence="1">AG4-R118</strain>
    </source>
</reference>